<evidence type="ECO:0000313" key="11">
    <source>
        <dbReference type="Proteomes" id="UP001551176"/>
    </source>
</evidence>
<keyword evidence="4 6" id="KW-0378">Hydrolase</keyword>
<proteinExistence type="inferred from homology"/>
<dbReference type="InterPro" id="IPR045155">
    <property type="entry name" value="Beta-lactam_cat"/>
</dbReference>
<evidence type="ECO:0000259" key="9">
    <source>
        <dbReference type="Pfam" id="PF13354"/>
    </source>
</evidence>
<reference evidence="10 11" key="1">
    <citation type="submission" date="2024-06" db="EMBL/GenBank/DDBJ databases">
        <title>The Natural Products Discovery Center: Release of the First 8490 Sequenced Strains for Exploring Actinobacteria Biosynthetic Diversity.</title>
        <authorList>
            <person name="Kalkreuter E."/>
            <person name="Kautsar S.A."/>
            <person name="Yang D."/>
            <person name="Bader C.D."/>
            <person name="Teijaro C.N."/>
            <person name="Fluegel L."/>
            <person name="Davis C.M."/>
            <person name="Simpson J.R."/>
            <person name="Lauterbach L."/>
            <person name="Steele A.D."/>
            <person name="Gui C."/>
            <person name="Meng S."/>
            <person name="Li G."/>
            <person name="Viehrig K."/>
            <person name="Ye F."/>
            <person name="Su P."/>
            <person name="Kiefer A.F."/>
            <person name="Nichols A."/>
            <person name="Cepeda A.J."/>
            <person name="Yan W."/>
            <person name="Fan B."/>
            <person name="Jiang Y."/>
            <person name="Adhikari A."/>
            <person name="Zheng C.-J."/>
            <person name="Schuster L."/>
            <person name="Cowan T.M."/>
            <person name="Smanski M.J."/>
            <person name="Chevrette M.G."/>
            <person name="De Carvalho L.P.S."/>
            <person name="Shen B."/>
        </authorList>
    </citation>
    <scope>NUCLEOTIDE SEQUENCE [LARGE SCALE GENOMIC DNA]</scope>
    <source>
        <strain evidence="10 11">NPDC046838</strain>
    </source>
</reference>
<evidence type="ECO:0000256" key="6">
    <source>
        <dbReference type="RuleBase" id="RU361140"/>
    </source>
</evidence>
<evidence type="ECO:0000313" key="10">
    <source>
        <dbReference type="EMBL" id="MEU6822040.1"/>
    </source>
</evidence>
<dbReference type="Gene3D" id="3.40.710.10">
    <property type="entry name" value="DD-peptidase/beta-lactamase superfamily"/>
    <property type="match status" value="1"/>
</dbReference>
<feature type="chain" id="PRO_5046436324" description="Beta-lactamase" evidence="8">
    <location>
        <begin position="42"/>
        <end position="319"/>
    </location>
</feature>
<comment type="similarity">
    <text evidence="1 6">Belongs to the class-A beta-lactamase family.</text>
</comment>
<dbReference type="PANTHER" id="PTHR35333:SF3">
    <property type="entry name" value="BETA-LACTAMASE-TYPE TRANSPEPTIDASE FOLD CONTAINING PROTEIN"/>
    <property type="match status" value="1"/>
</dbReference>
<dbReference type="InterPro" id="IPR012338">
    <property type="entry name" value="Beta-lactam/transpept-like"/>
</dbReference>
<organism evidence="10 11">
    <name type="scientific">Streptomyces atriruber</name>
    <dbReference type="NCBI Taxonomy" id="545121"/>
    <lineage>
        <taxon>Bacteria</taxon>
        <taxon>Bacillati</taxon>
        <taxon>Actinomycetota</taxon>
        <taxon>Actinomycetes</taxon>
        <taxon>Kitasatosporales</taxon>
        <taxon>Streptomycetaceae</taxon>
        <taxon>Streptomyces</taxon>
    </lineage>
</organism>
<keyword evidence="11" id="KW-1185">Reference proteome</keyword>
<dbReference type="SUPFAM" id="SSF56601">
    <property type="entry name" value="beta-lactamase/transpeptidase-like"/>
    <property type="match status" value="1"/>
</dbReference>
<dbReference type="RefSeq" id="WP_359348702.1">
    <property type="nucleotide sequence ID" value="NZ_JBEYXV010000007.1"/>
</dbReference>
<feature type="region of interest" description="Disordered" evidence="7">
    <location>
        <begin position="1"/>
        <end position="21"/>
    </location>
</feature>
<evidence type="ECO:0000256" key="8">
    <source>
        <dbReference type="SAM" id="SignalP"/>
    </source>
</evidence>
<dbReference type="Pfam" id="PF13354">
    <property type="entry name" value="Beta-lactamase2"/>
    <property type="match status" value="1"/>
</dbReference>
<sequence>MTLSASRSTSRSASRSTSRRTVLGTAAAAPVLLSASGTASATPAAAPGTATAAATPSEALRRLRALEDGYPGRIGVHALHTGTGAVVAYRADERFAIASTFKVLAAAAILRRAREQEPGLLDVLIRYGRDDLVDYSPRTEMHLETGMTVRELCDATLTYSDNAAANLLMRRIGGPGGVTEFARSLGDSRTRLDRWETDLNSNIPGDRRDTTTPASMTANLRELVLGKALNPLDRDQLIRWLLENTTGDKRIRAGLPKEWRVGDKTGSPAYGGVNDVAVAWPPKRSPLVISVYTTRLDPDTPGEDRIAEDITRVAVDALT</sequence>
<dbReference type="InterPro" id="IPR023650">
    <property type="entry name" value="Beta-lactam_class-A_AS"/>
</dbReference>
<dbReference type="PRINTS" id="PR00118">
    <property type="entry name" value="BLACTAMASEA"/>
</dbReference>
<dbReference type="InterPro" id="IPR006311">
    <property type="entry name" value="TAT_signal"/>
</dbReference>
<feature type="domain" description="Beta-lactamase class A catalytic" evidence="9">
    <location>
        <begin position="75"/>
        <end position="293"/>
    </location>
</feature>
<dbReference type="PANTHER" id="PTHR35333">
    <property type="entry name" value="BETA-LACTAMASE"/>
    <property type="match status" value="1"/>
</dbReference>
<gene>
    <name evidence="10" type="primary">bla</name>
    <name evidence="10" type="ORF">ABZ921_15525</name>
</gene>
<evidence type="ECO:0000256" key="2">
    <source>
        <dbReference type="ARBA" id="ARBA00012865"/>
    </source>
</evidence>
<dbReference type="PROSITE" id="PS00146">
    <property type="entry name" value="BETA_LACTAMASE_A"/>
    <property type="match status" value="1"/>
</dbReference>
<comment type="catalytic activity">
    <reaction evidence="6">
        <text>a beta-lactam + H2O = a substituted beta-amino acid</text>
        <dbReference type="Rhea" id="RHEA:20401"/>
        <dbReference type="ChEBI" id="CHEBI:15377"/>
        <dbReference type="ChEBI" id="CHEBI:35627"/>
        <dbReference type="ChEBI" id="CHEBI:140347"/>
        <dbReference type="EC" id="3.5.2.6"/>
    </reaction>
</comment>
<name>A0ABV3BMS8_9ACTN</name>
<dbReference type="EC" id="3.5.2.6" evidence="2 6"/>
<evidence type="ECO:0000256" key="3">
    <source>
        <dbReference type="ARBA" id="ARBA00018879"/>
    </source>
</evidence>
<dbReference type="EMBL" id="JBEYXV010000007">
    <property type="protein sequence ID" value="MEU6822040.1"/>
    <property type="molecule type" value="Genomic_DNA"/>
</dbReference>
<dbReference type="Proteomes" id="UP001551176">
    <property type="component" value="Unassembled WGS sequence"/>
</dbReference>
<evidence type="ECO:0000256" key="1">
    <source>
        <dbReference type="ARBA" id="ARBA00009009"/>
    </source>
</evidence>
<keyword evidence="5 6" id="KW-0046">Antibiotic resistance</keyword>
<comment type="caution">
    <text evidence="10">The sequence shown here is derived from an EMBL/GenBank/DDBJ whole genome shotgun (WGS) entry which is preliminary data.</text>
</comment>
<accession>A0ABV3BMS8</accession>
<dbReference type="GO" id="GO:0008800">
    <property type="term" value="F:beta-lactamase activity"/>
    <property type="evidence" value="ECO:0007669"/>
    <property type="project" value="UniProtKB-EC"/>
</dbReference>
<evidence type="ECO:0000256" key="7">
    <source>
        <dbReference type="SAM" id="MobiDB-lite"/>
    </source>
</evidence>
<feature type="signal peptide" evidence="8">
    <location>
        <begin position="1"/>
        <end position="41"/>
    </location>
</feature>
<dbReference type="NCBIfam" id="NF033103">
    <property type="entry name" value="bla_class_A"/>
    <property type="match status" value="1"/>
</dbReference>
<protein>
    <recommendedName>
        <fullName evidence="3 6">Beta-lactamase</fullName>
        <ecNumber evidence="2 6">3.5.2.6</ecNumber>
    </recommendedName>
</protein>
<evidence type="ECO:0000256" key="4">
    <source>
        <dbReference type="ARBA" id="ARBA00022801"/>
    </source>
</evidence>
<dbReference type="PROSITE" id="PS51318">
    <property type="entry name" value="TAT"/>
    <property type="match status" value="1"/>
</dbReference>
<keyword evidence="8" id="KW-0732">Signal</keyword>
<dbReference type="InterPro" id="IPR000871">
    <property type="entry name" value="Beta-lactam_class-A"/>
</dbReference>
<evidence type="ECO:0000256" key="5">
    <source>
        <dbReference type="ARBA" id="ARBA00023251"/>
    </source>
</evidence>